<evidence type="ECO:0000313" key="4">
    <source>
        <dbReference type="Proteomes" id="UP001147653"/>
    </source>
</evidence>
<evidence type="ECO:0000256" key="1">
    <source>
        <dbReference type="ARBA" id="ARBA00022801"/>
    </source>
</evidence>
<dbReference type="InterPro" id="IPR000700">
    <property type="entry name" value="PAS-assoc_C"/>
</dbReference>
<accession>A0A9X3SI87</accession>
<dbReference type="SMART" id="SM00331">
    <property type="entry name" value="PP2C_SIG"/>
    <property type="match status" value="1"/>
</dbReference>
<comment type="caution">
    <text evidence="3">The sequence shown here is derived from an EMBL/GenBank/DDBJ whole genome shotgun (WGS) entry which is preliminary data.</text>
</comment>
<dbReference type="InterPro" id="IPR029016">
    <property type="entry name" value="GAF-like_dom_sf"/>
</dbReference>
<keyword evidence="4" id="KW-1185">Reference proteome</keyword>
<name>A0A9X3SI87_9ACTN</name>
<dbReference type="Pfam" id="PF07228">
    <property type="entry name" value="SpoIIE"/>
    <property type="match status" value="1"/>
</dbReference>
<dbReference type="PANTHER" id="PTHR43156">
    <property type="entry name" value="STAGE II SPORULATION PROTEIN E-RELATED"/>
    <property type="match status" value="1"/>
</dbReference>
<feature type="domain" description="PAC" evidence="2">
    <location>
        <begin position="218"/>
        <end position="270"/>
    </location>
</feature>
<dbReference type="Pfam" id="PF08448">
    <property type="entry name" value="PAS_4"/>
    <property type="match status" value="2"/>
</dbReference>
<dbReference type="SMART" id="SM00065">
    <property type="entry name" value="GAF"/>
    <property type="match status" value="1"/>
</dbReference>
<dbReference type="Pfam" id="PF01590">
    <property type="entry name" value="GAF"/>
    <property type="match status" value="1"/>
</dbReference>
<sequence length="730" mass="78204">MIDTSPISAPAILDALFANSTIGLVVWDRELRFRRVNARLAAMNGLAAEAHVGHRPREVLPELGERLEALLGRVVATGEPLRDVEVSGETPAAVGVQRHWLASYFPIRTDANEIAGVTGLVVEITAERDARDRAESAMQRTAFVDAELQALYAALPVGVAFLSPDLRYQRVNETLARLNGRPVGAHVGASLEDVVGKHAPALRTELERVVANREPVDLELEVALPHDPTDLRALEATFFPVVDRDEALLGVGGVIRDVTVRRELERKQSDLLRDALFARAAAEAAGVRTDDAREEAERTSVAAERGRARIALLARAGQQMAESMEWEPTLQAVVRAVVPDVADWASLTVVDPRGALRVHAIAHRDPERERLAWELAERYPASADAPSGPGHVVRTGELEIRTDITPDAIRAAARDREHLRLMENLSVKHVVEAPLTGPSGVLGVLSFVLGDSGRRFEPEDLQLIRSLATRATLHIENARLYTERSTIAETLQASLLPRALPEIPGVELAAHFQPAGDQNTVGGDFYDVFGAGENAWAAVVGDVSGKGAPAAALTALARYTLRATARTHPDPAANLALLNAAFKDDTGAEQFCTVLYARVCPGPDGLDVRFANGGHLPPLLLKPDGSVTSVDGGRGPLVGALADARYEEAALTLRPGELLLLYTDGVTEVSTTDITLGERELHATLAGLVGASVQEVVAAAANRAVELQAHAPRDDIALLALRLKPATVHP</sequence>
<dbReference type="InterPro" id="IPR013656">
    <property type="entry name" value="PAS_4"/>
</dbReference>
<dbReference type="EMBL" id="JAPDDP010000066">
    <property type="protein sequence ID" value="MDA0184022.1"/>
    <property type="molecule type" value="Genomic_DNA"/>
</dbReference>
<evidence type="ECO:0000259" key="2">
    <source>
        <dbReference type="PROSITE" id="PS50113"/>
    </source>
</evidence>
<dbReference type="SUPFAM" id="SSF55781">
    <property type="entry name" value="GAF domain-like"/>
    <property type="match status" value="1"/>
</dbReference>
<dbReference type="InterPro" id="IPR003018">
    <property type="entry name" value="GAF"/>
</dbReference>
<dbReference type="PROSITE" id="PS50113">
    <property type="entry name" value="PAC"/>
    <property type="match status" value="1"/>
</dbReference>
<reference evidence="3" key="1">
    <citation type="submission" date="2022-10" db="EMBL/GenBank/DDBJ databases">
        <title>The WGS of Solirubrobacter phytolaccae KCTC 29190.</title>
        <authorList>
            <person name="Jiang Z."/>
        </authorList>
    </citation>
    <scope>NUCLEOTIDE SEQUENCE</scope>
    <source>
        <strain evidence="3">KCTC 29190</strain>
    </source>
</reference>
<protein>
    <submittedName>
        <fullName evidence="3">SpoIIE family protein phosphatase</fullName>
    </submittedName>
</protein>
<dbReference type="AlphaFoldDB" id="A0A9X3SI87"/>
<dbReference type="Gene3D" id="3.30.450.40">
    <property type="match status" value="1"/>
</dbReference>
<dbReference type="RefSeq" id="WP_270028439.1">
    <property type="nucleotide sequence ID" value="NZ_JAPDDP010000066.1"/>
</dbReference>
<proteinExistence type="predicted"/>
<gene>
    <name evidence="3" type="ORF">OJ997_27185</name>
</gene>
<dbReference type="Proteomes" id="UP001147653">
    <property type="component" value="Unassembled WGS sequence"/>
</dbReference>
<dbReference type="SUPFAM" id="SSF55785">
    <property type="entry name" value="PYP-like sensor domain (PAS domain)"/>
    <property type="match status" value="2"/>
</dbReference>
<organism evidence="3 4">
    <name type="scientific">Solirubrobacter phytolaccae</name>
    <dbReference type="NCBI Taxonomy" id="1404360"/>
    <lineage>
        <taxon>Bacteria</taxon>
        <taxon>Bacillati</taxon>
        <taxon>Actinomycetota</taxon>
        <taxon>Thermoleophilia</taxon>
        <taxon>Solirubrobacterales</taxon>
        <taxon>Solirubrobacteraceae</taxon>
        <taxon>Solirubrobacter</taxon>
    </lineage>
</organism>
<dbReference type="Gene3D" id="3.30.450.20">
    <property type="entry name" value="PAS domain"/>
    <property type="match status" value="2"/>
</dbReference>
<dbReference type="InterPro" id="IPR035965">
    <property type="entry name" value="PAS-like_dom_sf"/>
</dbReference>
<dbReference type="InterPro" id="IPR052016">
    <property type="entry name" value="Bact_Sigma-Reg"/>
</dbReference>
<dbReference type="PANTHER" id="PTHR43156:SF2">
    <property type="entry name" value="STAGE II SPORULATION PROTEIN E"/>
    <property type="match status" value="1"/>
</dbReference>
<evidence type="ECO:0000313" key="3">
    <source>
        <dbReference type="EMBL" id="MDA0184022.1"/>
    </source>
</evidence>
<dbReference type="NCBIfam" id="TIGR00229">
    <property type="entry name" value="sensory_box"/>
    <property type="match status" value="1"/>
</dbReference>
<keyword evidence="1" id="KW-0378">Hydrolase</keyword>
<dbReference type="InterPro" id="IPR000014">
    <property type="entry name" value="PAS"/>
</dbReference>
<dbReference type="GO" id="GO:0016791">
    <property type="term" value="F:phosphatase activity"/>
    <property type="evidence" value="ECO:0007669"/>
    <property type="project" value="TreeGrafter"/>
</dbReference>
<dbReference type="InterPro" id="IPR001932">
    <property type="entry name" value="PPM-type_phosphatase-like_dom"/>
</dbReference>
<dbReference type="SMART" id="SM00091">
    <property type="entry name" value="PAS"/>
    <property type="match status" value="2"/>
</dbReference>
<dbReference type="SUPFAM" id="SSF81606">
    <property type="entry name" value="PP2C-like"/>
    <property type="match status" value="1"/>
</dbReference>
<dbReference type="InterPro" id="IPR036457">
    <property type="entry name" value="PPM-type-like_dom_sf"/>
</dbReference>
<dbReference type="Gene3D" id="3.60.40.10">
    <property type="entry name" value="PPM-type phosphatase domain"/>
    <property type="match status" value="1"/>
</dbReference>